<dbReference type="EMBL" id="JACOOH010000002">
    <property type="protein sequence ID" value="MBC5620626.1"/>
    <property type="molecule type" value="Genomic_DNA"/>
</dbReference>
<protein>
    <submittedName>
        <fullName evidence="1">Uncharacterized protein</fullName>
    </submittedName>
</protein>
<evidence type="ECO:0000313" key="2">
    <source>
        <dbReference type="Proteomes" id="UP000646484"/>
    </source>
</evidence>
<sequence>MGRKNQSDPTRKSFILNGIRYYYRNDKLCAMPAKREKVERPATEKQQMARDAMEITGTFPVNFFRLSPVLYFAWNMYGECFSLTYLDIFRKLNYPVLDLKLQGVDYFPDFHFCKGDLVPPRDTRVNREGWTFFLYWNAPAREYGRANPNDSLALGFFYDSRPDSPQFIMTSFTRGECFARIALPDSAHPETETVHLYPFFTSPDWSAYSDSRYVKAEVIDLVIP</sequence>
<dbReference type="RefSeq" id="WP_186975338.1">
    <property type="nucleotide sequence ID" value="NZ_JACOOH010000002.1"/>
</dbReference>
<name>A0ABR7CY68_9BACT</name>
<organism evidence="1 2">
    <name type="scientific">Butyricimonas hominis</name>
    <dbReference type="NCBI Taxonomy" id="2763032"/>
    <lineage>
        <taxon>Bacteria</taxon>
        <taxon>Pseudomonadati</taxon>
        <taxon>Bacteroidota</taxon>
        <taxon>Bacteroidia</taxon>
        <taxon>Bacteroidales</taxon>
        <taxon>Odoribacteraceae</taxon>
        <taxon>Butyricimonas</taxon>
    </lineage>
</organism>
<keyword evidence="2" id="KW-1185">Reference proteome</keyword>
<comment type="caution">
    <text evidence="1">The sequence shown here is derived from an EMBL/GenBank/DDBJ whole genome shotgun (WGS) entry which is preliminary data.</text>
</comment>
<proteinExistence type="predicted"/>
<evidence type="ECO:0000313" key="1">
    <source>
        <dbReference type="EMBL" id="MBC5620626.1"/>
    </source>
</evidence>
<reference evidence="1 2" key="1">
    <citation type="submission" date="2020-08" db="EMBL/GenBank/DDBJ databases">
        <title>Genome public.</title>
        <authorList>
            <person name="Liu C."/>
            <person name="Sun Q."/>
        </authorList>
    </citation>
    <scope>NUCLEOTIDE SEQUENCE [LARGE SCALE GENOMIC DNA]</scope>
    <source>
        <strain evidence="1 2">NSJ-56</strain>
    </source>
</reference>
<accession>A0ABR7CY68</accession>
<gene>
    <name evidence="1" type="ORF">H8S64_05900</name>
</gene>
<dbReference type="Proteomes" id="UP000646484">
    <property type="component" value="Unassembled WGS sequence"/>
</dbReference>